<dbReference type="EMBL" id="OC968548">
    <property type="protein sequence ID" value="CAD7666360.1"/>
    <property type="molecule type" value="Genomic_DNA"/>
</dbReference>
<dbReference type="GO" id="GO:0051015">
    <property type="term" value="F:actin filament binding"/>
    <property type="evidence" value="ECO:0007669"/>
    <property type="project" value="TreeGrafter"/>
</dbReference>
<dbReference type="GO" id="GO:0005884">
    <property type="term" value="C:actin filament"/>
    <property type="evidence" value="ECO:0007669"/>
    <property type="project" value="TreeGrafter"/>
</dbReference>
<dbReference type="PANTHER" id="PTHR46184">
    <property type="entry name" value="UNCONVENTIONAL MYOSIN-IXB-LIKE PROTEIN"/>
    <property type="match status" value="1"/>
</dbReference>
<reference evidence="4" key="1">
    <citation type="submission" date="2020-11" db="EMBL/GenBank/DDBJ databases">
        <authorList>
            <person name="Tran Van P."/>
        </authorList>
    </citation>
    <scope>NUCLEOTIDE SEQUENCE</scope>
</reference>
<evidence type="ECO:0000259" key="3">
    <source>
        <dbReference type="PROSITE" id="PS50238"/>
    </source>
</evidence>
<gene>
    <name evidence="4" type="ORF">ONB1V03_LOCUS22826</name>
</gene>
<comment type="subcellular location">
    <subcellularLocation>
        <location evidence="1">Cytoplasm</location>
    </subcellularLocation>
</comment>
<dbReference type="OrthoDB" id="312459at2759"/>
<dbReference type="AlphaFoldDB" id="A0A7R9MV46"/>
<accession>A0A7R9MV46</accession>
<feature type="non-terminal residue" evidence="4">
    <location>
        <position position="1"/>
    </location>
</feature>
<protein>
    <recommendedName>
        <fullName evidence="3">Rho-GAP domain-containing protein</fullName>
    </recommendedName>
</protein>
<dbReference type="InterPro" id="IPR000198">
    <property type="entry name" value="RhoGAP_dom"/>
</dbReference>
<dbReference type="GO" id="GO:0005737">
    <property type="term" value="C:cytoplasm"/>
    <property type="evidence" value="ECO:0007669"/>
    <property type="project" value="UniProtKB-SubCell"/>
</dbReference>
<evidence type="ECO:0000313" key="4">
    <source>
        <dbReference type="EMBL" id="CAD7666360.1"/>
    </source>
</evidence>
<sequence length="83" mass="9476">LSDPQERVQSIYAHIGKLPRANYDLLERLVFHLARVAQQESANRMTANSLAIVFAPCILRTDKVMQMQDKLSDIGKQTVYVFI</sequence>
<organism evidence="4">
    <name type="scientific">Oppiella nova</name>
    <dbReference type="NCBI Taxonomy" id="334625"/>
    <lineage>
        <taxon>Eukaryota</taxon>
        <taxon>Metazoa</taxon>
        <taxon>Ecdysozoa</taxon>
        <taxon>Arthropoda</taxon>
        <taxon>Chelicerata</taxon>
        <taxon>Arachnida</taxon>
        <taxon>Acari</taxon>
        <taxon>Acariformes</taxon>
        <taxon>Sarcoptiformes</taxon>
        <taxon>Oribatida</taxon>
        <taxon>Brachypylina</taxon>
        <taxon>Oppioidea</taxon>
        <taxon>Oppiidae</taxon>
        <taxon>Oppiella</taxon>
    </lineage>
</organism>
<dbReference type="PROSITE" id="PS50238">
    <property type="entry name" value="RHOGAP"/>
    <property type="match status" value="1"/>
</dbReference>
<dbReference type="InterPro" id="IPR008936">
    <property type="entry name" value="Rho_GTPase_activation_prot"/>
</dbReference>
<dbReference type="EMBL" id="CAJPVJ010053723">
    <property type="protein sequence ID" value="CAG2183405.1"/>
    <property type="molecule type" value="Genomic_DNA"/>
</dbReference>
<dbReference type="GO" id="GO:0000146">
    <property type="term" value="F:microfilament motor activity"/>
    <property type="evidence" value="ECO:0007669"/>
    <property type="project" value="InterPro"/>
</dbReference>
<dbReference type="InterPro" id="IPR046987">
    <property type="entry name" value="Myo9"/>
</dbReference>
<dbReference type="PANTHER" id="PTHR46184:SF5">
    <property type="entry name" value="UNCONVENTIONAL MYOSIN-IXA-LIKE"/>
    <property type="match status" value="1"/>
</dbReference>
<evidence type="ECO:0000256" key="1">
    <source>
        <dbReference type="ARBA" id="ARBA00004496"/>
    </source>
</evidence>
<keyword evidence="5" id="KW-1185">Reference proteome</keyword>
<dbReference type="Pfam" id="PF00620">
    <property type="entry name" value="RhoGAP"/>
    <property type="match status" value="1"/>
</dbReference>
<keyword evidence="2" id="KW-0963">Cytoplasm</keyword>
<dbReference type="SUPFAM" id="SSF48350">
    <property type="entry name" value="GTPase activation domain, GAP"/>
    <property type="match status" value="1"/>
</dbReference>
<evidence type="ECO:0000256" key="2">
    <source>
        <dbReference type="ARBA" id="ARBA00022490"/>
    </source>
</evidence>
<proteinExistence type="predicted"/>
<evidence type="ECO:0000313" key="5">
    <source>
        <dbReference type="Proteomes" id="UP000728032"/>
    </source>
</evidence>
<dbReference type="Proteomes" id="UP000728032">
    <property type="component" value="Unassembled WGS sequence"/>
</dbReference>
<feature type="domain" description="Rho-GAP" evidence="3">
    <location>
        <begin position="1"/>
        <end position="83"/>
    </location>
</feature>
<dbReference type="Gene3D" id="1.10.555.10">
    <property type="entry name" value="Rho GTPase activation protein"/>
    <property type="match status" value="1"/>
</dbReference>
<dbReference type="GO" id="GO:0035556">
    <property type="term" value="P:intracellular signal transduction"/>
    <property type="evidence" value="ECO:0007669"/>
    <property type="project" value="InterPro"/>
</dbReference>
<name>A0A7R9MV46_9ACAR</name>
<dbReference type="GO" id="GO:0005096">
    <property type="term" value="F:GTPase activator activity"/>
    <property type="evidence" value="ECO:0007669"/>
    <property type="project" value="InterPro"/>
</dbReference>